<dbReference type="PROSITE" id="PS51729">
    <property type="entry name" value="GNAT_YJDJ"/>
    <property type="match status" value="1"/>
</dbReference>
<dbReference type="InterPro" id="IPR031165">
    <property type="entry name" value="GNAT_YJDJ"/>
</dbReference>
<evidence type="ECO:0000259" key="4">
    <source>
        <dbReference type="PROSITE" id="PS51729"/>
    </source>
</evidence>
<organism evidence="5">
    <name type="scientific">Arion vulgaris</name>
    <dbReference type="NCBI Taxonomy" id="1028688"/>
    <lineage>
        <taxon>Eukaryota</taxon>
        <taxon>Metazoa</taxon>
        <taxon>Spiralia</taxon>
        <taxon>Lophotrochozoa</taxon>
        <taxon>Mollusca</taxon>
        <taxon>Gastropoda</taxon>
        <taxon>Heterobranchia</taxon>
        <taxon>Euthyneura</taxon>
        <taxon>Panpulmonata</taxon>
        <taxon>Eupulmonata</taxon>
        <taxon>Stylommatophora</taxon>
        <taxon>Helicina</taxon>
        <taxon>Arionoidea</taxon>
        <taxon>Arionidae</taxon>
        <taxon>Arion</taxon>
    </lineage>
</organism>
<dbReference type="Gene3D" id="3.40.630.30">
    <property type="match status" value="1"/>
</dbReference>
<dbReference type="EMBL" id="HACG01006608">
    <property type="protein sequence ID" value="CEK53473.1"/>
    <property type="molecule type" value="Transcribed_RNA"/>
</dbReference>
<feature type="domain" description="N-acetyltransferase" evidence="4">
    <location>
        <begin position="130"/>
        <end position="225"/>
    </location>
</feature>
<reference evidence="5" key="1">
    <citation type="submission" date="2014-12" db="EMBL/GenBank/DDBJ databases">
        <title>Insight into the proteome of Arion vulgaris.</title>
        <authorList>
            <person name="Aradska J."/>
            <person name="Bulat T."/>
            <person name="Smidak R."/>
            <person name="Sarate P."/>
            <person name="Gangsoo J."/>
            <person name="Sialana F."/>
            <person name="Bilban M."/>
            <person name="Lubec G."/>
        </authorList>
    </citation>
    <scope>NUCLEOTIDE SEQUENCE</scope>
    <source>
        <tissue evidence="5">Skin</tissue>
    </source>
</reference>
<name>A0A0B6YBJ4_9EUPU</name>
<gene>
    <name evidence="5" type="primary">ORF20397</name>
</gene>
<protein>
    <recommendedName>
        <fullName evidence="2">Protein NATD1</fullName>
    </recommendedName>
    <alternativeName>
        <fullName evidence="3">N-acetyltransferase domain-containing protein 1</fullName>
    </alternativeName>
</protein>
<dbReference type="SUPFAM" id="SSF55729">
    <property type="entry name" value="Acyl-CoA N-acyltransferases (Nat)"/>
    <property type="match status" value="1"/>
</dbReference>
<dbReference type="AlphaFoldDB" id="A0A0B6YBJ4"/>
<evidence type="ECO:0000256" key="2">
    <source>
        <dbReference type="ARBA" id="ARBA00020243"/>
    </source>
</evidence>
<evidence type="ECO:0000256" key="3">
    <source>
        <dbReference type="ARBA" id="ARBA00031876"/>
    </source>
</evidence>
<evidence type="ECO:0000313" key="5">
    <source>
        <dbReference type="EMBL" id="CEK53473.1"/>
    </source>
</evidence>
<dbReference type="InterPro" id="IPR016181">
    <property type="entry name" value="Acyl_CoA_acyltransferase"/>
</dbReference>
<evidence type="ECO:0000256" key="1">
    <source>
        <dbReference type="ARBA" id="ARBA00006233"/>
    </source>
</evidence>
<dbReference type="Pfam" id="PF14542">
    <property type="entry name" value="Acetyltransf_CG"/>
    <property type="match status" value="1"/>
</dbReference>
<proteinExistence type="inferred from homology"/>
<sequence length="230" mass="26553">MNTVLYHGVNIRLLLRTQLFNKFSIIKLTTGKCIFCNRNFCWSGDQIIGSDTTEIKRTFICNFASEKMACKGVLTQYFHPTFDWNAGSTKLIHYSAENGSKSTPSSTITDSTKTEDFTFNNTEMSQYVVGHDTDKTYFYIRLQESTSNQPEVLAKLEYKWLSPSLVELYHTEVPPQFQGKGIAKFLAKAAFDAFCEQDVLMRPTCTYLQKYLRENQIPRYMEHIEKGFDL</sequence>
<accession>A0A0B6YBJ4</accession>
<dbReference type="PANTHER" id="PTHR31435">
    <property type="entry name" value="PROTEIN NATD1"/>
    <property type="match status" value="1"/>
</dbReference>
<dbReference type="PANTHER" id="PTHR31435:SF9">
    <property type="entry name" value="PROTEIN NATD1"/>
    <property type="match status" value="1"/>
</dbReference>
<dbReference type="InterPro" id="IPR045057">
    <property type="entry name" value="Gcn5-rel_NAT"/>
</dbReference>
<comment type="similarity">
    <text evidence="1">Belongs to the NATD1 family.</text>
</comment>